<evidence type="ECO:0000313" key="2">
    <source>
        <dbReference type="EMBL" id="MBB3057109.1"/>
    </source>
</evidence>
<sequence length="208" mass="23647">MKRYVQYGCGFSAPGEWVNYDASPTLRFERLPIFGRLYTRNKQRFPANVKYGDIVKGLPEQPGSCDAVYCSHILEHLAYEDFLTALKNTFNILKPGGTFRGVVPDLKAAVQDYISGYDTTEAPANELMHDTMLGVENRPKSLSSNIKGMYGNSKHLWMWDYKSLEYELKKAGFINIRPCTFGDSGDPVFKFVEEEGRFYKAAAFDCQK</sequence>
<keyword evidence="2" id="KW-0808">Transferase</keyword>
<proteinExistence type="predicted"/>
<evidence type="ECO:0000313" key="3">
    <source>
        <dbReference type="Proteomes" id="UP000539265"/>
    </source>
</evidence>
<dbReference type="SUPFAM" id="SSF53335">
    <property type="entry name" value="S-adenosyl-L-methionine-dependent methyltransferases"/>
    <property type="match status" value="1"/>
</dbReference>
<dbReference type="CDD" id="cd02440">
    <property type="entry name" value="AdoMet_MTases"/>
    <property type="match status" value="1"/>
</dbReference>
<organism evidence="2 3">
    <name type="scientific">Mucilaginibacter gotjawali</name>
    <dbReference type="NCBI Taxonomy" id="1550579"/>
    <lineage>
        <taxon>Bacteria</taxon>
        <taxon>Pseudomonadati</taxon>
        <taxon>Bacteroidota</taxon>
        <taxon>Sphingobacteriia</taxon>
        <taxon>Sphingobacteriales</taxon>
        <taxon>Sphingobacteriaceae</taxon>
        <taxon>Mucilaginibacter</taxon>
    </lineage>
</organism>
<dbReference type="EMBL" id="JACHWX010000011">
    <property type="protein sequence ID" value="MBB3057109.1"/>
    <property type="molecule type" value="Genomic_DNA"/>
</dbReference>
<reference evidence="2" key="1">
    <citation type="submission" date="2020-08" db="EMBL/GenBank/DDBJ databases">
        <title>Genomic Encyclopedia of Type Strains, Phase III (KMG-III): the genomes of soil and plant-associated and newly described type strains.</title>
        <authorList>
            <person name="Whitman W."/>
        </authorList>
    </citation>
    <scope>NUCLEOTIDE SEQUENCE [LARGE SCALE GENOMIC DNA]</scope>
    <source>
        <strain evidence="2">CECT 8628</strain>
    </source>
</reference>
<dbReference type="GO" id="GO:0008757">
    <property type="term" value="F:S-adenosylmethionine-dependent methyltransferase activity"/>
    <property type="evidence" value="ECO:0007669"/>
    <property type="project" value="InterPro"/>
</dbReference>
<dbReference type="RefSeq" id="WP_197706036.1">
    <property type="nucleotide sequence ID" value="NZ_AP017313.1"/>
</dbReference>
<dbReference type="Pfam" id="PF08241">
    <property type="entry name" value="Methyltransf_11"/>
    <property type="match status" value="1"/>
</dbReference>
<keyword evidence="2" id="KW-0489">Methyltransferase</keyword>
<accession>A0A839SKP8</accession>
<dbReference type="InterPro" id="IPR029063">
    <property type="entry name" value="SAM-dependent_MTases_sf"/>
</dbReference>
<dbReference type="GO" id="GO:0032259">
    <property type="term" value="P:methylation"/>
    <property type="evidence" value="ECO:0007669"/>
    <property type="project" value="UniProtKB-KW"/>
</dbReference>
<dbReference type="Gene3D" id="3.40.50.150">
    <property type="entry name" value="Vaccinia Virus protein VP39"/>
    <property type="match status" value="1"/>
</dbReference>
<dbReference type="AlphaFoldDB" id="A0A839SKP8"/>
<evidence type="ECO:0000259" key="1">
    <source>
        <dbReference type="Pfam" id="PF08241"/>
    </source>
</evidence>
<dbReference type="InterPro" id="IPR013216">
    <property type="entry name" value="Methyltransf_11"/>
</dbReference>
<comment type="caution">
    <text evidence="2">The sequence shown here is derived from an EMBL/GenBank/DDBJ whole genome shotgun (WGS) entry which is preliminary data.</text>
</comment>
<gene>
    <name evidence="2" type="ORF">FHS11_003537</name>
</gene>
<keyword evidence="3" id="KW-1185">Reference proteome</keyword>
<name>A0A839SKP8_9SPHI</name>
<feature type="domain" description="Methyltransferase type 11" evidence="1">
    <location>
        <begin position="43"/>
        <end position="99"/>
    </location>
</feature>
<dbReference type="Proteomes" id="UP000539265">
    <property type="component" value="Unassembled WGS sequence"/>
</dbReference>
<protein>
    <submittedName>
        <fullName evidence="2">SAM-dependent methyltransferase</fullName>
    </submittedName>
</protein>